<dbReference type="InterPro" id="IPR036661">
    <property type="entry name" value="Luciferase-like_sf"/>
</dbReference>
<protein>
    <submittedName>
        <fullName evidence="3">Luciferase-like, subgroup</fullName>
    </submittedName>
</protein>
<reference evidence="3 4" key="2">
    <citation type="journal article" date="2011" name="Stand. Genomic Sci.">
        <title>Complete genome sequence of Ferroglobus placidus AEDII12DO.</title>
        <authorList>
            <person name="Anderson I."/>
            <person name="Risso C."/>
            <person name="Holmes D."/>
            <person name="Lucas S."/>
            <person name="Copeland A."/>
            <person name="Lapidus A."/>
            <person name="Cheng J.F."/>
            <person name="Bruce D."/>
            <person name="Goodwin L."/>
            <person name="Pitluck S."/>
            <person name="Saunders E."/>
            <person name="Brettin T."/>
            <person name="Detter J.C."/>
            <person name="Han C."/>
            <person name="Tapia R."/>
            <person name="Larimer F."/>
            <person name="Land M."/>
            <person name="Hauser L."/>
            <person name="Woyke T."/>
            <person name="Lovley D."/>
            <person name="Kyrpides N."/>
            <person name="Ivanova N."/>
        </authorList>
    </citation>
    <scope>NUCLEOTIDE SEQUENCE [LARGE SCALE GENOMIC DNA]</scope>
    <source>
        <strain evidence="4">DSM 10642 / AEDII12DO</strain>
    </source>
</reference>
<organism evidence="3 4">
    <name type="scientific">Ferroglobus placidus (strain DSM 10642 / AEDII12DO)</name>
    <dbReference type="NCBI Taxonomy" id="589924"/>
    <lineage>
        <taxon>Archaea</taxon>
        <taxon>Methanobacteriati</taxon>
        <taxon>Methanobacteriota</taxon>
        <taxon>Archaeoglobi</taxon>
        <taxon>Archaeoglobales</taxon>
        <taxon>Archaeoglobaceae</taxon>
        <taxon>Ferroglobus</taxon>
    </lineage>
</organism>
<name>D3RXY6_FERPA</name>
<proteinExistence type="predicted"/>
<dbReference type="eggNOG" id="arCOG02410">
    <property type="taxonomic scope" value="Archaea"/>
</dbReference>
<feature type="domain" description="Luciferase-like" evidence="2">
    <location>
        <begin position="17"/>
        <end position="322"/>
    </location>
</feature>
<sequence>MNIDFEKVKFGVEGPNAPWETIKEIAVYCEKLGFDSYWMPDHLVATGVKRWDAIEAWGALGALAVLTEKIMIATGVSDTYRVHPAVLAQKATTIDIISNGRAILGIGIGEAMNLVPFGIEYDKPVGRTIEALEVIRRLLNEDFVDFEGKYYKLKQAFIAPKPVQKPHYPIYVAGASPRTIRMAGKYGDGWLPANLTVEKYKEGRETVMKAAKEVGKDPEKIDMAHFMYGVIAKTKDEARERVMLPAKLLLLTRPRILEAIGYEPPTYDFEMTFKLVFPRDAQRWLEEAKKLPDEVVEKSPIVYGTVDDFIERFEQYYKVGCRHFVMNFQVSPKYLKDCLDLYKQVAEYFREQEK</sequence>
<dbReference type="RefSeq" id="WP_012965692.1">
    <property type="nucleotide sequence ID" value="NC_013849.1"/>
</dbReference>
<dbReference type="InterPro" id="IPR050564">
    <property type="entry name" value="F420-G6PD/mer"/>
</dbReference>
<dbReference type="OrthoDB" id="7684at2157"/>
<dbReference type="SUPFAM" id="SSF51679">
    <property type="entry name" value="Bacterial luciferase-like"/>
    <property type="match status" value="1"/>
</dbReference>
<dbReference type="AlphaFoldDB" id="D3RXY6"/>
<dbReference type="Proteomes" id="UP000002613">
    <property type="component" value="Chromosome"/>
</dbReference>
<dbReference type="Gene3D" id="3.20.20.30">
    <property type="entry name" value="Luciferase-like domain"/>
    <property type="match status" value="1"/>
</dbReference>
<dbReference type="PaxDb" id="589924-Ferp_1191"/>
<evidence type="ECO:0000256" key="1">
    <source>
        <dbReference type="ARBA" id="ARBA00023002"/>
    </source>
</evidence>
<dbReference type="PANTHER" id="PTHR43244">
    <property type="match status" value="1"/>
</dbReference>
<dbReference type="InterPro" id="IPR011251">
    <property type="entry name" value="Luciferase-like_dom"/>
</dbReference>
<dbReference type="STRING" id="589924.Ferp_1191"/>
<dbReference type="HOGENOM" id="CLU_027853_5_3_2"/>
<accession>D3RXY6</accession>
<keyword evidence="1" id="KW-0560">Oxidoreductase</keyword>
<reference evidence="4" key="1">
    <citation type="submission" date="2010-02" db="EMBL/GenBank/DDBJ databases">
        <title>Complete sequence of Ferroglobus placidus DSM 10642.</title>
        <authorList>
            <consortium name="US DOE Joint Genome Institute"/>
            <person name="Lucas S."/>
            <person name="Copeland A."/>
            <person name="Lapidus A."/>
            <person name="Cheng J.-F."/>
            <person name="Bruce D."/>
            <person name="Goodwin L."/>
            <person name="Pitluck S."/>
            <person name="Saunders E."/>
            <person name="Brettin T."/>
            <person name="Detter J.C."/>
            <person name="Han C."/>
            <person name="Tapia R."/>
            <person name="Larimer F."/>
            <person name="Land M."/>
            <person name="Hauser L."/>
            <person name="Kyrpides N."/>
            <person name="Ivanova N."/>
            <person name="Holmes D."/>
            <person name="Lovley D."/>
            <person name="Kyrpides N."/>
            <person name="Anderson I.J."/>
            <person name="Woyke T."/>
        </authorList>
    </citation>
    <scope>NUCLEOTIDE SEQUENCE [LARGE SCALE GENOMIC DNA]</scope>
    <source>
        <strain evidence="4">DSM 10642 / AEDII12DO</strain>
    </source>
</reference>
<keyword evidence="4" id="KW-1185">Reference proteome</keyword>
<dbReference type="KEGG" id="fpl:Ferp_1191"/>
<dbReference type="PANTHER" id="PTHR43244:SF1">
    <property type="entry name" value="5,10-METHYLENETETRAHYDROMETHANOPTERIN REDUCTASE"/>
    <property type="match status" value="1"/>
</dbReference>
<evidence type="ECO:0000313" key="3">
    <source>
        <dbReference type="EMBL" id="ADC65349.1"/>
    </source>
</evidence>
<dbReference type="Pfam" id="PF00296">
    <property type="entry name" value="Bac_luciferase"/>
    <property type="match status" value="1"/>
</dbReference>
<evidence type="ECO:0000259" key="2">
    <source>
        <dbReference type="Pfam" id="PF00296"/>
    </source>
</evidence>
<evidence type="ECO:0000313" key="4">
    <source>
        <dbReference type="Proteomes" id="UP000002613"/>
    </source>
</evidence>
<dbReference type="EMBL" id="CP001899">
    <property type="protein sequence ID" value="ADC65349.1"/>
    <property type="molecule type" value="Genomic_DNA"/>
</dbReference>
<dbReference type="GeneID" id="8778703"/>
<gene>
    <name evidence="3" type="ordered locus">Ferp_1191</name>
</gene>
<dbReference type="GO" id="GO:0016705">
    <property type="term" value="F:oxidoreductase activity, acting on paired donors, with incorporation or reduction of molecular oxygen"/>
    <property type="evidence" value="ECO:0007669"/>
    <property type="project" value="InterPro"/>
</dbReference>